<organism evidence="4 5">
    <name type="scientific">Tranquillimonas alkanivorans</name>
    <dbReference type="NCBI Taxonomy" id="441119"/>
    <lineage>
        <taxon>Bacteria</taxon>
        <taxon>Pseudomonadati</taxon>
        <taxon>Pseudomonadota</taxon>
        <taxon>Alphaproteobacteria</taxon>
        <taxon>Rhodobacterales</taxon>
        <taxon>Roseobacteraceae</taxon>
        <taxon>Tranquillimonas</taxon>
    </lineage>
</organism>
<dbReference type="EMBL" id="FOXA01000010">
    <property type="protein sequence ID" value="SFP67899.1"/>
    <property type="molecule type" value="Genomic_DNA"/>
</dbReference>
<feature type="domain" description="Ketoreductase" evidence="3">
    <location>
        <begin position="6"/>
        <end position="186"/>
    </location>
</feature>
<evidence type="ECO:0000313" key="5">
    <source>
        <dbReference type="Proteomes" id="UP000199356"/>
    </source>
</evidence>
<dbReference type="InterPro" id="IPR020904">
    <property type="entry name" value="Sc_DH/Rdtase_CS"/>
</dbReference>
<evidence type="ECO:0000256" key="1">
    <source>
        <dbReference type="ARBA" id="ARBA00006484"/>
    </source>
</evidence>
<evidence type="ECO:0000259" key="3">
    <source>
        <dbReference type="SMART" id="SM00822"/>
    </source>
</evidence>
<evidence type="ECO:0000313" key="4">
    <source>
        <dbReference type="EMBL" id="SFP67899.1"/>
    </source>
</evidence>
<dbReference type="Pfam" id="PF00106">
    <property type="entry name" value="adh_short"/>
    <property type="match status" value="1"/>
</dbReference>
<name>A0A1I5SB06_9RHOB</name>
<dbReference type="Gene3D" id="3.40.50.720">
    <property type="entry name" value="NAD(P)-binding Rossmann-like Domain"/>
    <property type="match status" value="1"/>
</dbReference>
<dbReference type="InterPro" id="IPR057326">
    <property type="entry name" value="KR_dom"/>
</dbReference>
<dbReference type="GO" id="GO:0016491">
    <property type="term" value="F:oxidoreductase activity"/>
    <property type="evidence" value="ECO:0007669"/>
    <property type="project" value="UniProtKB-KW"/>
</dbReference>
<dbReference type="Proteomes" id="UP000199356">
    <property type="component" value="Unassembled WGS sequence"/>
</dbReference>
<reference evidence="4 5" key="1">
    <citation type="submission" date="2016-10" db="EMBL/GenBank/DDBJ databases">
        <authorList>
            <person name="de Groot N.N."/>
        </authorList>
    </citation>
    <scope>NUCLEOTIDE SEQUENCE [LARGE SCALE GENOMIC DNA]</scope>
    <source>
        <strain evidence="4 5">DSM 19547</strain>
    </source>
</reference>
<dbReference type="GO" id="GO:0016020">
    <property type="term" value="C:membrane"/>
    <property type="evidence" value="ECO:0007669"/>
    <property type="project" value="TreeGrafter"/>
</dbReference>
<dbReference type="InterPro" id="IPR002347">
    <property type="entry name" value="SDR_fam"/>
</dbReference>
<keyword evidence="2" id="KW-0560">Oxidoreductase</keyword>
<protein>
    <submittedName>
        <fullName evidence="4">Short-chain dehydrogenase</fullName>
    </submittedName>
</protein>
<dbReference type="InterPro" id="IPR036291">
    <property type="entry name" value="NAD(P)-bd_dom_sf"/>
</dbReference>
<dbReference type="CDD" id="cd05233">
    <property type="entry name" value="SDR_c"/>
    <property type="match status" value="1"/>
</dbReference>
<accession>A0A1I5SB06</accession>
<dbReference type="RefSeq" id="WP_245759268.1">
    <property type="nucleotide sequence ID" value="NZ_FOXA01000010.1"/>
</dbReference>
<dbReference type="PANTHER" id="PTHR44196">
    <property type="entry name" value="DEHYDROGENASE/REDUCTASE SDR FAMILY MEMBER 7B"/>
    <property type="match status" value="1"/>
</dbReference>
<dbReference type="PROSITE" id="PS00061">
    <property type="entry name" value="ADH_SHORT"/>
    <property type="match status" value="1"/>
</dbReference>
<dbReference type="PRINTS" id="PR00081">
    <property type="entry name" value="GDHRDH"/>
</dbReference>
<gene>
    <name evidence="4" type="ORF">SAMN04488047_110135</name>
</gene>
<evidence type="ECO:0000256" key="2">
    <source>
        <dbReference type="ARBA" id="ARBA00023002"/>
    </source>
</evidence>
<comment type="similarity">
    <text evidence="1">Belongs to the short-chain dehydrogenases/reductases (SDR) family.</text>
</comment>
<dbReference type="AlphaFoldDB" id="A0A1I5SB06"/>
<dbReference type="SMART" id="SM00822">
    <property type="entry name" value="PKS_KR"/>
    <property type="match status" value="1"/>
</dbReference>
<dbReference type="STRING" id="441119.SAMN04488047_110135"/>
<dbReference type="SUPFAM" id="SSF51735">
    <property type="entry name" value="NAD(P)-binding Rossmann-fold domains"/>
    <property type="match status" value="1"/>
</dbReference>
<sequence>MTVGRKLAVVTGASSGIGLELARCAVRDGCDVILCADDPELEVAAGSLLDGQVSVRAVQADLGTEHGLAKLWDVIGGLGVDYLCANAGRGLGHAFLDQDWDEVESVMHVNVTGTTALLHRMAQQMKARGEGRILVTGSIAGMIPGSYQAVYNATKAYLDTLSWGIRNELKDTGVTVSCLMPGPTDTEFFARAHMEDTPVGKDDGKDDPAMVAEEGWTAMKKGRSGVTTGFMNKVQKTFSGIIPDAVLAKMHRDMARPDGEKTDG</sequence>
<proteinExistence type="inferred from homology"/>
<keyword evidence="5" id="KW-1185">Reference proteome</keyword>
<dbReference type="PANTHER" id="PTHR44196:SF2">
    <property type="entry name" value="SHORT-CHAIN DEHYDROGENASE-RELATED"/>
    <property type="match status" value="1"/>
</dbReference>